<dbReference type="Pfam" id="PF01476">
    <property type="entry name" value="LysM"/>
    <property type="match status" value="2"/>
</dbReference>
<feature type="region of interest" description="Disordered" evidence="2">
    <location>
        <begin position="23"/>
        <end position="55"/>
    </location>
</feature>
<feature type="region of interest" description="Disordered" evidence="2">
    <location>
        <begin position="480"/>
        <end position="570"/>
    </location>
</feature>
<dbReference type="Gene3D" id="1.10.530.10">
    <property type="match status" value="1"/>
</dbReference>
<dbReference type="PANTHER" id="PTHR37423:SF2">
    <property type="entry name" value="MEMBRANE-BOUND LYTIC MUREIN TRANSGLYCOSYLASE C"/>
    <property type="match status" value="1"/>
</dbReference>
<evidence type="ECO:0000259" key="4">
    <source>
        <dbReference type="PROSITE" id="PS51782"/>
    </source>
</evidence>
<dbReference type="InterPro" id="IPR008258">
    <property type="entry name" value="Transglycosylase_SLT_dom_1"/>
</dbReference>
<dbReference type="AlphaFoldDB" id="A0A482ITK3"/>
<dbReference type="Gene3D" id="3.10.350.10">
    <property type="entry name" value="LysM domain"/>
    <property type="match status" value="2"/>
</dbReference>
<proteinExistence type="inferred from homology"/>
<gene>
    <name evidence="5" type="ORF">DDF84_011680</name>
</gene>
<evidence type="ECO:0000313" key="6">
    <source>
        <dbReference type="Proteomes" id="UP000253772"/>
    </source>
</evidence>
<dbReference type="RefSeq" id="WP_017511729.1">
    <property type="nucleotide sequence ID" value="NZ_CP037900.1"/>
</dbReference>
<protein>
    <submittedName>
        <fullName evidence="5">LysM peptidoglycan-binding domain-containing protein</fullName>
    </submittedName>
</protein>
<dbReference type="CDD" id="cd16894">
    <property type="entry name" value="MltD-like"/>
    <property type="match status" value="1"/>
</dbReference>
<feature type="chain" id="PRO_5019846330" evidence="3">
    <location>
        <begin position="21"/>
        <end position="570"/>
    </location>
</feature>
<dbReference type="InterPro" id="IPR036779">
    <property type="entry name" value="LysM_dom_sf"/>
</dbReference>
<evidence type="ECO:0000313" key="5">
    <source>
        <dbReference type="EMBL" id="QBP10364.1"/>
    </source>
</evidence>
<keyword evidence="3" id="KW-0732">Signal</keyword>
<accession>A0A482ITK3</accession>
<dbReference type="Pfam" id="PF01464">
    <property type="entry name" value="SLT"/>
    <property type="match status" value="1"/>
</dbReference>
<dbReference type="CDD" id="cd00118">
    <property type="entry name" value="LysM"/>
    <property type="match status" value="1"/>
</dbReference>
<feature type="compositionally biased region" description="Basic and acidic residues" evidence="2">
    <location>
        <begin position="510"/>
        <end position="533"/>
    </location>
</feature>
<dbReference type="PROSITE" id="PS51257">
    <property type="entry name" value="PROKAR_LIPOPROTEIN"/>
    <property type="match status" value="1"/>
</dbReference>
<evidence type="ECO:0000256" key="2">
    <source>
        <dbReference type="SAM" id="MobiDB-lite"/>
    </source>
</evidence>
<organism evidence="5 6">
    <name type="scientific">Cupriavidus metallidurans</name>
    <dbReference type="NCBI Taxonomy" id="119219"/>
    <lineage>
        <taxon>Bacteria</taxon>
        <taxon>Pseudomonadati</taxon>
        <taxon>Pseudomonadota</taxon>
        <taxon>Betaproteobacteria</taxon>
        <taxon>Burkholderiales</taxon>
        <taxon>Burkholderiaceae</taxon>
        <taxon>Cupriavidus</taxon>
    </lineage>
</organism>
<dbReference type="PANTHER" id="PTHR37423">
    <property type="entry name" value="SOLUBLE LYTIC MUREIN TRANSGLYCOSYLASE-RELATED"/>
    <property type="match status" value="1"/>
</dbReference>
<feature type="compositionally biased region" description="Low complexity" evidence="2">
    <location>
        <begin position="536"/>
        <end position="549"/>
    </location>
</feature>
<dbReference type="PROSITE" id="PS51782">
    <property type="entry name" value="LYSM"/>
    <property type="match status" value="1"/>
</dbReference>
<feature type="domain" description="LysM" evidence="4">
    <location>
        <begin position="425"/>
        <end position="470"/>
    </location>
</feature>
<dbReference type="GO" id="GO:0008933">
    <property type="term" value="F:peptidoglycan lytic transglycosylase activity"/>
    <property type="evidence" value="ECO:0007669"/>
    <property type="project" value="InterPro"/>
</dbReference>
<sequence length="570" mass="62413">MRFGRFLAVVACATLLAACASTPTPPAGELSGTPTALESGPKKDPLNTLNSTGRAGTLSRSTVVNVDQSSVDWLRGPSSDIWDRIRKGFAMPDLEGTLVDDRTQWYAARPDYMERMVGRSSRYLYHIVEELERRKMPTELALLPFVESAFNPQAESTAKAAGMWQFIPSTGKTYNLKQNMFRDERRDVLASTDAALDYLQRLYDMFGDWQLALAAYNWGEGAVSRAIARNQARGLPTDYASLTMPTETRYYVPKLQAVKNIIANPAAYGVRLPEIPDHPYFVTVTTSRDIDVALAAKLANMPLDEFKALNPSFNRPVILGAANPQILLPFENAERFQYNLNTYRGGLSSWTAVTVDSRERVESLAARLNVDVDTLREINRIPKGMRLKAGSTVMIPRTERHDQDISASLVDTAMLAVEPDVPDAKRVVVRAGRKDTVSTVARRYGVSVKQVQSWNKLSGSKLVAGQSLVLMLRPNSAAAMRAERAGDEDDTPAKAAPHGKSGGKTQAAAKSEKSDKVEKSSRSAKAEPRKRVVVEASPHSSTSKSSGKSATRESKSSPTPATKSKSSRAQ</sequence>
<dbReference type="OrthoDB" id="9815002at2"/>
<dbReference type="EMBL" id="CP037900">
    <property type="protein sequence ID" value="QBP10364.1"/>
    <property type="molecule type" value="Genomic_DNA"/>
</dbReference>
<dbReference type="GO" id="GO:0000270">
    <property type="term" value="P:peptidoglycan metabolic process"/>
    <property type="evidence" value="ECO:0007669"/>
    <property type="project" value="InterPro"/>
</dbReference>
<name>A0A482ITK3_9BURK</name>
<evidence type="ECO:0000256" key="3">
    <source>
        <dbReference type="SAM" id="SignalP"/>
    </source>
</evidence>
<dbReference type="SUPFAM" id="SSF53955">
    <property type="entry name" value="Lysozyme-like"/>
    <property type="match status" value="1"/>
</dbReference>
<dbReference type="InterPro" id="IPR018392">
    <property type="entry name" value="LysM"/>
</dbReference>
<feature type="signal peptide" evidence="3">
    <location>
        <begin position="1"/>
        <end position="20"/>
    </location>
</feature>
<reference evidence="5 6" key="1">
    <citation type="submission" date="2019-03" db="EMBL/GenBank/DDBJ databases">
        <title>Comparative insights into the high quality Complete genome sequence of highly metal resistant Cupriavidus metallidurans strain BS1 isolated from a gold-copper mine.</title>
        <authorList>
            <person name="Mazhar H.S."/>
            <person name="Rensing C."/>
        </authorList>
    </citation>
    <scope>NUCLEOTIDE SEQUENCE [LARGE SCALE GENOMIC DNA]</scope>
    <source>
        <strain evidence="5 6">BS1</strain>
    </source>
</reference>
<evidence type="ECO:0000256" key="1">
    <source>
        <dbReference type="ARBA" id="ARBA00007734"/>
    </source>
</evidence>
<dbReference type="PROSITE" id="PS00922">
    <property type="entry name" value="TRANSGLYCOSYLASE"/>
    <property type="match status" value="1"/>
</dbReference>
<dbReference type="SMART" id="SM00257">
    <property type="entry name" value="LysM"/>
    <property type="match status" value="2"/>
</dbReference>
<dbReference type="InterPro" id="IPR023346">
    <property type="entry name" value="Lysozyme-like_dom_sf"/>
</dbReference>
<dbReference type="SUPFAM" id="SSF54106">
    <property type="entry name" value="LysM domain"/>
    <property type="match status" value="1"/>
</dbReference>
<dbReference type="GO" id="GO:0016020">
    <property type="term" value="C:membrane"/>
    <property type="evidence" value="ECO:0007669"/>
    <property type="project" value="InterPro"/>
</dbReference>
<dbReference type="InterPro" id="IPR000189">
    <property type="entry name" value="Transglyc_AS"/>
</dbReference>
<dbReference type="Proteomes" id="UP000253772">
    <property type="component" value="Chromosome c1"/>
</dbReference>
<comment type="similarity">
    <text evidence="1">Belongs to the transglycosylase Slt family.</text>
</comment>